<keyword evidence="6" id="KW-1185">Reference proteome</keyword>
<proteinExistence type="predicted"/>
<dbReference type="OrthoDB" id="267284at2759"/>
<keyword evidence="4" id="KW-0460">Magnesium</keyword>
<evidence type="ECO:0000256" key="1">
    <source>
        <dbReference type="ARBA" id="ARBA00001946"/>
    </source>
</evidence>
<comment type="caution">
    <text evidence="5">The sequence shown here is derived from an EMBL/GenBank/DDBJ whole genome shotgun (WGS) entry which is preliminary data.</text>
</comment>
<dbReference type="InterPro" id="IPR023214">
    <property type="entry name" value="HAD_sf"/>
</dbReference>
<evidence type="ECO:0000313" key="6">
    <source>
        <dbReference type="Proteomes" id="UP000554482"/>
    </source>
</evidence>
<dbReference type="Pfam" id="PF06888">
    <property type="entry name" value="Put_Phosphatase"/>
    <property type="match status" value="1"/>
</dbReference>
<evidence type="ECO:0000313" key="5">
    <source>
        <dbReference type="EMBL" id="KAF5192536.1"/>
    </source>
</evidence>
<sequence>MELKAVGDVEDIDPNRRFGHELWPLDAIDPKKASFPCCLVWAPLPVVSWLAPFIGHVGICREDGSILNFSGSNFVNVNDFAFGAVARYLELDREKCCFPPSLSTHTCKIAYRHMERGVAMTWDNALNTTMHHFEHKSYNLFTCNCHSYVANCMNMLCYGGCLNWNVVNVAALIILKGHWVDNMSVDTMLTELHSQGITIEDIADTLKRAPIHHKAISAIKSAYALGCDLRIVSDANVFFIETILKHHGLIDCFSEINTNPSVVDEVGRLRVLPYHDFNICPHGCDLCPPNMCKGLVIERIKASVFADVRKRFIYLGDGKNDFCPSTKLREEDYVMPRKNYPVWDLICSNPLLVKADLHEWSNWDDQERILLHLINTIIFGDVIPSSIIASDCKFQTIPISNQDPLQHVVPVPHITC</sequence>
<dbReference type="PANTHER" id="PTHR20889:SF12">
    <property type="entry name" value="LP01149P"/>
    <property type="match status" value="1"/>
</dbReference>
<gene>
    <name evidence="5" type="ORF">FRX31_017876</name>
</gene>
<accession>A0A7J6W5A1</accession>
<dbReference type="NCBIfam" id="TIGR01488">
    <property type="entry name" value="HAD-SF-IB"/>
    <property type="match status" value="1"/>
</dbReference>
<dbReference type="NCBIfam" id="TIGR01489">
    <property type="entry name" value="DKMTPPase-SF"/>
    <property type="match status" value="1"/>
</dbReference>
<protein>
    <submittedName>
        <fullName evidence="5">Thiamine phosphate phosphatase-like protein</fullName>
    </submittedName>
</protein>
<keyword evidence="2" id="KW-0479">Metal-binding</keyword>
<evidence type="ECO:0000256" key="3">
    <source>
        <dbReference type="ARBA" id="ARBA00022801"/>
    </source>
</evidence>
<dbReference type="EMBL" id="JABWDY010021204">
    <property type="protein sequence ID" value="KAF5192536.1"/>
    <property type="molecule type" value="Genomic_DNA"/>
</dbReference>
<reference evidence="5 6" key="1">
    <citation type="submission" date="2020-06" db="EMBL/GenBank/DDBJ databases">
        <title>Transcriptomic and genomic resources for Thalictrum thalictroides and T. hernandezii: Facilitating candidate gene discovery in an emerging model plant lineage.</title>
        <authorList>
            <person name="Arias T."/>
            <person name="Riano-Pachon D.M."/>
            <person name="Di Stilio V.S."/>
        </authorList>
    </citation>
    <scope>NUCLEOTIDE SEQUENCE [LARGE SCALE GENOMIC DNA]</scope>
    <source>
        <strain evidence="6">cv. WT478/WT964</strain>
        <tissue evidence="5">Leaves</tissue>
    </source>
</reference>
<evidence type="ECO:0000256" key="4">
    <source>
        <dbReference type="ARBA" id="ARBA00022842"/>
    </source>
</evidence>
<dbReference type="AlphaFoldDB" id="A0A7J6W5A1"/>
<dbReference type="Gene3D" id="3.40.50.1000">
    <property type="entry name" value="HAD superfamily/HAD-like"/>
    <property type="match status" value="1"/>
</dbReference>
<organism evidence="5 6">
    <name type="scientific">Thalictrum thalictroides</name>
    <name type="common">Rue-anemone</name>
    <name type="synonym">Anemone thalictroides</name>
    <dbReference type="NCBI Taxonomy" id="46969"/>
    <lineage>
        <taxon>Eukaryota</taxon>
        <taxon>Viridiplantae</taxon>
        <taxon>Streptophyta</taxon>
        <taxon>Embryophyta</taxon>
        <taxon>Tracheophyta</taxon>
        <taxon>Spermatophyta</taxon>
        <taxon>Magnoliopsida</taxon>
        <taxon>Ranunculales</taxon>
        <taxon>Ranunculaceae</taxon>
        <taxon>Thalictroideae</taxon>
        <taxon>Thalictrum</taxon>
    </lineage>
</organism>
<dbReference type="Proteomes" id="UP000554482">
    <property type="component" value="Unassembled WGS sequence"/>
</dbReference>
<dbReference type="PANTHER" id="PTHR20889">
    <property type="entry name" value="PHOSPHATASE, ORPHAN 1, 2"/>
    <property type="match status" value="1"/>
</dbReference>
<keyword evidence="3" id="KW-0378">Hydrolase</keyword>
<comment type="cofactor">
    <cofactor evidence="1">
        <name>Mg(2+)</name>
        <dbReference type="ChEBI" id="CHEBI:18420"/>
    </cofactor>
</comment>
<evidence type="ECO:0000256" key="2">
    <source>
        <dbReference type="ARBA" id="ARBA00022723"/>
    </source>
</evidence>
<dbReference type="SUPFAM" id="SSF56784">
    <property type="entry name" value="HAD-like"/>
    <property type="match status" value="1"/>
</dbReference>
<dbReference type="GO" id="GO:0016791">
    <property type="term" value="F:phosphatase activity"/>
    <property type="evidence" value="ECO:0007669"/>
    <property type="project" value="InterPro"/>
</dbReference>
<dbReference type="InterPro" id="IPR016965">
    <property type="entry name" value="Pase_PHOSPHO-typ"/>
</dbReference>
<name>A0A7J6W5A1_THATH</name>
<dbReference type="InterPro" id="IPR006384">
    <property type="entry name" value="HAD_hydro_PyrdxlP_Pase-like"/>
</dbReference>
<dbReference type="GO" id="GO:0046872">
    <property type="term" value="F:metal ion binding"/>
    <property type="evidence" value="ECO:0007669"/>
    <property type="project" value="UniProtKB-KW"/>
</dbReference>
<dbReference type="InterPro" id="IPR036412">
    <property type="entry name" value="HAD-like_sf"/>
</dbReference>